<reference evidence="8 9" key="1">
    <citation type="submission" date="2021-06" db="EMBL/GenBank/DDBJ databases">
        <authorList>
            <person name="Palmer J.M."/>
        </authorList>
    </citation>
    <scope>NUCLEOTIDE SEQUENCE [LARGE SCALE GENOMIC DNA]</scope>
    <source>
        <strain evidence="8 9">AS_MEX2019</strain>
        <tissue evidence="8">Muscle</tissue>
    </source>
</reference>
<evidence type="ECO:0000313" key="9">
    <source>
        <dbReference type="Proteomes" id="UP001469553"/>
    </source>
</evidence>
<evidence type="ECO:0000256" key="5">
    <source>
        <dbReference type="ARBA" id="ARBA00022989"/>
    </source>
</evidence>
<accession>A0ABV1AC39</accession>
<dbReference type="EMBL" id="JAHRIP010085965">
    <property type="protein sequence ID" value="MEQ2314988.1"/>
    <property type="molecule type" value="Genomic_DNA"/>
</dbReference>
<dbReference type="Pfam" id="PF01733">
    <property type="entry name" value="Nucleoside_tran"/>
    <property type="match status" value="2"/>
</dbReference>
<evidence type="ECO:0000256" key="3">
    <source>
        <dbReference type="ARBA" id="ARBA00022448"/>
    </source>
</evidence>
<comment type="subcellular location">
    <subcellularLocation>
        <location evidence="1">Membrane</location>
        <topology evidence="1">Multi-pass membrane protein</topology>
    </subcellularLocation>
</comment>
<keyword evidence="9" id="KW-1185">Reference proteome</keyword>
<gene>
    <name evidence="8" type="ORF">AMECASPLE_017580</name>
</gene>
<sequence length="368" mass="41352">MLWVFFSIDNHFPLPPPVQQSSFYGYMGMLPKRYTQGVMTGESTAGVIISLSRIFTKLLIPDEKKNTLIFFLISISMEMLCFLLHLVVRRSCFVRYYTSHAQGKGPVKCHDPRDTGTGYRVHHDVTAEEVIFGNGGTAPSSTEEGHEDFVGGTYVRFDAPKAKIRKTWPGVRGTPCFNLVLSLFSYPLTIGHGWICEEHYKQIVSNQICTYWCICVCSTLPDMILHRYVVSRVIWAYMLSIAVTYSITLCLFPGLESEIRNPTLGEWLPILIMATFNMSDFVGKILAALPYDWSGGRLLFFSCLRVVFIPLFVLCVYPASAPMLSHPAWPCLFSLLMGVTNGYFGSVPMIQAAGKVQPEQRELAGELC</sequence>
<feature type="transmembrane region" description="Helical" evidence="7">
    <location>
        <begin position="267"/>
        <end position="286"/>
    </location>
</feature>
<feature type="transmembrane region" description="Helical" evidence="7">
    <location>
        <begin position="298"/>
        <end position="320"/>
    </location>
</feature>
<evidence type="ECO:0000256" key="7">
    <source>
        <dbReference type="SAM" id="Phobius"/>
    </source>
</evidence>
<organism evidence="8 9">
    <name type="scientific">Ameca splendens</name>
    <dbReference type="NCBI Taxonomy" id="208324"/>
    <lineage>
        <taxon>Eukaryota</taxon>
        <taxon>Metazoa</taxon>
        <taxon>Chordata</taxon>
        <taxon>Craniata</taxon>
        <taxon>Vertebrata</taxon>
        <taxon>Euteleostomi</taxon>
        <taxon>Actinopterygii</taxon>
        <taxon>Neopterygii</taxon>
        <taxon>Teleostei</taxon>
        <taxon>Neoteleostei</taxon>
        <taxon>Acanthomorphata</taxon>
        <taxon>Ovalentaria</taxon>
        <taxon>Atherinomorphae</taxon>
        <taxon>Cyprinodontiformes</taxon>
        <taxon>Goodeidae</taxon>
        <taxon>Ameca</taxon>
    </lineage>
</organism>
<evidence type="ECO:0000256" key="2">
    <source>
        <dbReference type="ARBA" id="ARBA00007965"/>
    </source>
</evidence>
<name>A0ABV1AC39_9TELE</name>
<keyword evidence="3" id="KW-0813">Transport</keyword>
<protein>
    <recommendedName>
        <fullName evidence="10">Solute carrier family 29 (Equilibrative nucleoside transporter), member 1/2/3</fullName>
    </recommendedName>
</protein>
<evidence type="ECO:0000256" key="1">
    <source>
        <dbReference type="ARBA" id="ARBA00004141"/>
    </source>
</evidence>
<dbReference type="InterPro" id="IPR002259">
    <property type="entry name" value="Eqnu_transpt"/>
</dbReference>
<feature type="transmembrane region" description="Helical" evidence="7">
    <location>
        <begin position="326"/>
        <end position="345"/>
    </location>
</feature>
<dbReference type="PANTHER" id="PTHR10332:SF10">
    <property type="entry name" value="EQUILIBRATIVE NUCLEOSIDE TRANSPORTER 4"/>
    <property type="match status" value="1"/>
</dbReference>
<proteinExistence type="inferred from homology"/>
<evidence type="ECO:0008006" key="10">
    <source>
        <dbReference type="Google" id="ProtNLM"/>
    </source>
</evidence>
<comment type="caution">
    <text evidence="8">The sequence shown here is derived from an EMBL/GenBank/DDBJ whole genome shotgun (WGS) entry which is preliminary data.</text>
</comment>
<evidence type="ECO:0000256" key="4">
    <source>
        <dbReference type="ARBA" id="ARBA00022692"/>
    </source>
</evidence>
<keyword evidence="5 7" id="KW-1133">Transmembrane helix</keyword>
<feature type="transmembrane region" description="Helical" evidence="7">
    <location>
        <begin position="68"/>
        <end position="88"/>
    </location>
</feature>
<keyword evidence="6 7" id="KW-0472">Membrane</keyword>
<dbReference type="Proteomes" id="UP001469553">
    <property type="component" value="Unassembled WGS sequence"/>
</dbReference>
<comment type="similarity">
    <text evidence="2">Belongs to the SLC29A/ENT transporter (TC 2.A.57) family.</text>
</comment>
<feature type="transmembrane region" description="Helical" evidence="7">
    <location>
        <begin position="233"/>
        <end position="255"/>
    </location>
</feature>
<dbReference type="PANTHER" id="PTHR10332">
    <property type="entry name" value="EQUILIBRATIVE NUCLEOSIDE TRANSPORTER"/>
    <property type="match status" value="1"/>
</dbReference>
<evidence type="ECO:0000313" key="8">
    <source>
        <dbReference type="EMBL" id="MEQ2314988.1"/>
    </source>
</evidence>
<evidence type="ECO:0000256" key="6">
    <source>
        <dbReference type="ARBA" id="ARBA00023136"/>
    </source>
</evidence>
<keyword evidence="4 7" id="KW-0812">Transmembrane</keyword>